<gene>
    <name evidence="1" type="ORF">SPIL2461_LOCUS16181</name>
</gene>
<organism evidence="1 2">
    <name type="scientific">Symbiodinium pilosum</name>
    <name type="common">Dinoflagellate</name>
    <dbReference type="NCBI Taxonomy" id="2952"/>
    <lineage>
        <taxon>Eukaryota</taxon>
        <taxon>Sar</taxon>
        <taxon>Alveolata</taxon>
        <taxon>Dinophyceae</taxon>
        <taxon>Suessiales</taxon>
        <taxon>Symbiodiniaceae</taxon>
        <taxon>Symbiodinium</taxon>
    </lineage>
</organism>
<accession>A0A812VEY8</accession>
<comment type="caution">
    <text evidence="1">The sequence shown here is derived from an EMBL/GenBank/DDBJ whole genome shotgun (WGS) entry which is preliminary data.</text>
</comment>
<proteinExistence type="predicted"/>
<feature type="non-terminal residue" evidence="1">
    <location>
        <position position="76"/>
    </location>
</feature>
<evidence type="ECO:0000313" key="2">
    <source>
        <dbReference type="Proteomes" id="UP000649617"/>
    </source>
</evidence>
<sequence length="76" mass="8100">NSAGQVGIAREGLVSPYNSRKVAAGPFRPVEAVEKLHEVEVQAAAEGNQLDSQLQELLSRTIVTAEARDGRLQTAT</sequence>
<evidence type="ECO:0000313" key="1">
    <source>
        <dbReference type="EMBL" id="CAE7615746.1"/>
    </source>
</evidence>
<dbReference type="OrthoDB" id="449371at2759"/>
<name>A0A812VEY8_SYMPI</name>
<dbReference type="Proteomes" id="UP000649617">
    <property type="component" value="Unassembled WGS sequence"/>
</dbReference>
<reference evidence="1" key="1">
    <citation type="submission" date="2021-02" db="EMBL/GenBank/DDBJ databases">
        <authorList>
            <person name="Dougan E. K."/>
            <person name="Rhodes N."/>
            <person name="Thang M."/>
            <person name="Chan C."/>
        </authorList>
    </citation>
    <scope>NUCLEOTIDE SEQUENCE</scope>
</reference>
<protein>
    <submittedName>
        <fullName evidence="1">Uncharacterized protein</fullName>
    </submittedName>
</protein>
<dbReference type="AlphaFoldDB" id="A0A812VEY8"/>
<keyword evidence="2" id="KW-1185">Reference proteome</keyword>
<dbReference type="EMBL" id="CAJNIZ010041558">
    <property type="protein sequence ID" value="CAE7615746.1"/>
    <property type="molecule type" value="Genomic_DNA"/>
</dbReference>